<dbReference type="PROSITE" id="PS51401">
    <property type="entry name" value="CHORD"/>
    <property type="match status" value="1"/>
</dbReference>
<keyword evidence="2" id="KW-0677">Repeat</keyword>
<evidence type="ECO:0008006" key="9">
    <source>
        <dbReference type="Google" id="ProtNLM"/>
    </source>
</evidence>
<evidence type="ECO:0000256" key="3">
    <source>
        <dbReference type="ARBA" id="ARBA00022833"/>
    </source>
</evidence>
<feature type="chain" id="PRO_5042022177" description="Cysteine and histidine-rich domain-containing protein 1" evidence="4">
    <location>
        <begin position="17"/>
        <end position="296"/>
    </location>
</feature>
<feature type="signal peptide" evidence="4">
    <location>
        <begin position="1"/>
        <end position="16"/>
    </location>
</feature>
<organism evidence="7 8">
    <name type="scientific">Diploptera punctata</name>
    <name type="common">Pacific beetle cockroach</name>
    <dbReference type="NCBI Taxonomy" id="6984"/>
    <lineage>
        <taxon>Eukaryota</taxon>
        <taxon>Metazoa</taxon>
        <taxon>Ecdysozoa</taxon>
        <taxon>Arthropoda</taxon>
        <taxon>Hexapoda</taxon>
        <taxon>Insecta</taxon>
        <taxon>Pterygota</taxon>
        <taxon>Neoptera</taxon>
        <taxon>Polyneoptera</taxon>
        <taxon>Dictyoptera</taxon>
        <taxon>Blattodea</taxon>
        <taxon>Blaberoidea</taxon>
        <taxon>Blaberidae</taxon>
        <taxon>Diplopterinae</taxon>
        <taxon>Diploptera</taxon>
    </lineage>
</organism>
<feature type="domain" description="CHORD" evidence="6">
    <location>
        <begin position="103"/>
        <end position="162"/>
    </location>
</feature>
<dbReference type="InterPro" id="IPR039790">
    <property type="entry name" value="CHRD1"/>
</dbReference>
<dbReference type="PANTHER" id="PTHR46983">
    <property type="entry name" value="CYSTEINE AND HISTIDINE-RICH DOMAIN-CONTAINING PROTEIN 1"/>
    <property type="match status" value="1"/>
</dbReference>
<evidence type="ECO:0000256" key="4">
    <source>
        <dbReference type="SAM" id="SignalP"/>
    </source>
</evidence>
<dbReference type="Pfam" id="PF04968">
    <property type="entry name" value="CHORD"/>
    <property type="match status" value="1"/>
</dbReference>
<dbReference type="InterPro" id="IPR007052">
    <property type="entry name" value="CS_dom"/>
</dbReference>
<dbReference type="InterPro" id="IPR008978">
    <property type="entry name" value="HSP20-like_chaperone"/>
</dbReference>
<dbReference type="InterPro" id="IPR007051">
    <property type="entry name" value="CHORD_dom"/>
</dbReference>
<reference evidence="7" key="1">
    <citation type="journal article" date="2023" name="IScience">
        <title>Live-bearing cockroach genome reveals convergent evolutionary mechanisms linked to viviparity in insects and beyond.</title>
        <authorList>
            <person name="Fouks B."/>
            <person name="Harrison M.C."/>
            <person name="Mikhailova A.A."/>
            <person name="Marchal E."/>
            <person name="English S."/>
            <person name="Carruthers M."/>
            <person name="Jennings E.C."/>
            <person name="Chiamaka E.L."/>
            <person name="Frigard R.A."/>
            <person name="Pippel M."/>
            <person name="Attardo G.M."/>
            <person name="Benoit J.B."/>
            <person name="Bornberg-Bauer E."/>
            <person name="Tobe S.S."/>
        </authorList>
    </citation>
    <scope>NUCLEOTIDE SEQUENCE</scope>
    <source>
        <strain evidence="7">Stay&amp;Tobe</strain>
    </source>
</reference>
<accession>A0AAD8EE94</accession>
<evidence type="ECO:0000259" key="6">
    <source>
        <dbReference type="PROSITE" id="PS51401"/>
    </source>
</evidence>
<feature type="domain" description="CS" evidence="5">
    <location>
        <begin position="173"/>
        <end position="263"/>
    </location>
</feature>
<evidence type="ECO:0000256" key="2">
    <source>
        <dbReference type="ARBA" id="ARBA00022737"/>
    </source>
</evidence>
<dbReference type="PANTHER" id="PTHR46983:SF3">
    <property type="entry name" value="CHPADIPLOID STATE MAINTENANCE PROTEIN CHPA"/>
    <property type="match status" value="1"/>
</dbReference>
<evidence type="ECO:0000256" key="1">
    <source>
        <dbReference type="ARBA" id="ARBA00022723"/>
    </source>
</evidence>
<dbReference type="EMBL" id="JASPKZ010006830">
    <property type="protein sequence ID" value="KAJ9586871.1"/>
    <property type="molecule type" value="Genomic_DNA"/>
</dbReference>
<keyword evidence="8" id="KW-1185">Reference proteome</keyword>
<dbReference type="CDD" id="cd06488">
    <property type="entry name" value="p23_melusin_like"/>
    <property type="match status" value="1"/>
</dbReference>
<reference evidence="7" key="2">
    <citation type="submission" date="2023-05" db="EMBL/GenBank/DDBJ databases">
        <authorList>
            <person name="Fouks B."/>
        </authorList>
    </citation>
    <scope>NUCLEOTIDE SEQUENCE</scope>
    <source>
        <strain evidence="7">Stay&amp;Tobe</strain>
        <tissue evidence="7">Testes</tissue>
    </source>
</reference>
<protein>
    <recommendedName>
        <fullName evidence="9">Cysteine and histidine-rich domain-containing protein 1</fullName>
    </recommendedName>
</protein>
<dbReference type="Gene3D" id="2.60.40.790">
    <property type="match status" value="1"/>
</dbReference>
<name>A0AAD8EE94_DIPPU</name>
<evidence type="ECO:0000259" key="5">
    <source>
        <dbReference type="PROSITE" id="PS51203"/>
    </source>
</evidence>
<gene>
    <name evidence="7" type="ORF">L9F63_019553</name>
</gene>
<keyword evidence="1" id="KW-0479">Metal-binding</keyword>
<dbReference type="Proteomes" id="UP001233999">
    <property type="component" value="Unassembled WGS sequence"/>
</dbReference>
<keyword evidence="4" id="KW-0732">Signal</keyword>
<evidence type="ECO:0000313" key="7">
    <source>
        <dbReference type="EMBL" id="KAJ9586871.1"/>
    </source>
</evidence>
<sequence>ILVLFIQELLFSTTLTKDGLVVKRNAQILQNFLILSNVKPPEPERPPAPVIQALKRPPLNSPLVLMKVDISPALIEQVRSLKRPLGDSKVCKDGDEIAIGTSCKNGGCKQVYEGPTSVANSCQHHPGYPIFHEGLKFWSCCQRRTTDFNSFLEQQGCVIGQHIWVKQKANQENPKCRYDWHQTSNNVVVSVFAKKYNPECSTVHLNPIRLKVHLYFPEEDSSFDLDLELRGIVDATQSTVSMLPTKLEVKLRKAELGSWSNLDFPAPLAKAPEEQPQTATMEDLVPEVDAVDLSDL</sequence>
<keyword evidence="3" id="KW-0862">Zinc</keyword>
<dbReference type="AlphaFoldDB" id="A0AAD8EE94"/>
<proteinExistence type="predicted"/>
<evidence type="ECO:0000313" key="8">
    <source>
        <dbReference type="Proteomes" id="UP001233999"/>
    </source>
</evidence>
<dbReference type="Pfam" id="PF04969">
    <property type="entry name" value="CS"/>
    <property type="match status" value="1"/>
</dbReference>
<dbReference type="GO" id="GO:0046872">
    <property type="term" value="F:metal ion binding"/>
    <property type="evidence" value="ECO:0007669"/>
    <property type="project" value="UniProtKB-KW"/>
</dbReference>
<feature type="non-terminal residue" evidence="7">
    <location>
        <position position="1"/>
    </location>
</feature>
<dbReference type="PROSITE" id="PS51203">
    <property type="entry name" value="CS"/>
    <property type="match status" value="1"/>
</dbReference>
<comment type="caution">
    <text evidence="7">The sequence shown here is derived from an EMBL/GenBank/DDBJ whole genome shotgun (WGS) entry which is preliminary data.</text>
</comment>
<dbReference type="Gene3D" id="4.10.1130.20">
    <property type="match status" value="1"/>
</dbReference>
<dbReference type="SUPFAM" id="SSF49764">
    <property type="entry name" value="HSP20-like chaperones"/>
    <property type="match status" value="1"/>
</dbReference>